<name>A0A127M923_9GAMM</name>
<gene>
    <name evidence="2" type="ORF">AZF00_16130</name>
</gene>
<proteinExistence type="predicted"/>
<dbReference type="InterPro" id="IPR021393">
    <property type="entry name" value="DUF3034"/>
</dbReference>
<dbReference type="STRING" id="1470434.AZF00_16130"/>
<dbReference type="AlphaFoldDB" id="A0A127M923"/>
<organism evidence="2 3">
    <name type="scientific">Zhongshania aliphaticivorans</name>
    <dbReference type="NCBI Taxonomy" id="1470434"/>
    <lineage>
        <taxon>Bacteria</taxon>
        <taxon>Pseudomonadati</taxon>
        <taxon>Pseudomonadota</taxon>
        <taxon>Gammaproteobacteria</taxon>
        <taxon>Cellvibrionales</taxon>
        <taxon>Spongiibacteraceae</taxon>
        <taxon>Zhongshania</taxon>
    </lineage>
</organism>
<protein>
    <recommendedName>
        <fullName evidence="4">DUF3034 family protein</fullName>
    </recommendedName>
</protein>
<evidence type="ECO:0008006" key="4">
    <source>
        <dbReference type="Google" id="ProtNLM"/>
    </source>
</evidence>
<evidence type="ECO:0000256" key="1">
    <source>
        <dbReference type="SAM" id="SignalP"/>
    </source>
</evidence>
<feature type="signal peptide" evidence="1">
    <location>
        <begin position="1"/>
        <end position="29"/>
    </location>
</feature>
<dbReference type="Pfam" id="PF11231">
    <property type="entry name" value="DUF3034"/>
    <property type="match status" value="1"/>
</dbReference>
<dbReference type="KEGG" id="zal:AZF00_16130"/>
<dbReference type="EMBL" id="CP014544">
    <property type="protein sequence ID" value="AMO69732.1"/>
    <property type="molecule type" value="Genomic_DNA"/>
</dbReference>
<keyword evidence="1" id="KW-0732">Signal</keyword>
<accession>A0A127M923</accession>
<dbReference type="RefSeq" id="WP_008252154.1">
    <property type="nucleotide sequence ID" value="NZ_CP014544.1"/>
</dbReference>
<evidence type="ECO:0000313" key="3">
    <source>
        <dbReference type="Proteomes" id="UP000074119"/>
    </source>
</evidence>
<reference evidence="2 3" key="1">
    <citation type="submission" date="2015-12" db="EMBL/GenBank/DDBJ databases">
        <authorList>
            <person name="Shamseldin A."/>
            <person name="Moawad H."/>
            <person name="Abd El-Rahim W.M."/>
            <person name="Sadowsky M.J."/>
        </authorList>
    </citation>
    <scope>NUCLEOTIDE SEQUENCE [LARGE SCALE GENOMIC DNA]</scope>
    <source>
        <strain evidence="2 3">SM2</strain>
    </source>
</reference>
<evidence type="ECO:0000313" key="2">
    <source>
        <dbReference type="EMBL" id="AMO69732.1"/>
    </source>
</evidence>
<dbReference type="Proteomes" id="UP000074119">
    <property type="component" value="Chromosome"/>
</dbReference>
<feature type="chain" id="PRO_5007275186" description="DUF3034 family protein" evidence="1">
    <location>
        <begin position="30"/>
        <end position="349"/>
    </location>
</feature>
<sequence length="349" mass="37271">MEEAKKNGLRLFKSAALVAAILASNITQAEMFNTGKVLATGGVSMIDGAGGGGITPWATITGYATRDGINGNVHYTYAPLANYTLHSIGAAVGFWDRFELSYTKSSLTTGSTFNTLGLVFDTVGGLTDESAGVPVDTGIEPFNTTIEMDIVGAKVRVFGEAIYDSDNLIPQVAIGGFYKKNKNDELLTTLKAAKTKDWEAYISATKIFFPINTLVNITARYSAANQTGLTGFGGPDGDDKEIRPEISLAYLLRKDTVIGVEWAKHGDNVSGQSVDVAGIDLTELQPTLGALGLGNLAGTLTQNESDWYDAFIAYFPNKNLSMTFAYAMLGDITITPDQHGFYLSLQASF</sequence>